<dbReference type="Pfam" id="PF09361">
    <property type="entry name" value="Phasin_2"/>
    <property type="match status" value="1"/>
</dbReference>
<dbReference type="RefSeq" id="WP_230508419.1">
    <property type="nucleotide sequence ID" value="NZ_JAJITD010000003.1"/>
</dbReference>
<dbReference type="InterPro" id="IPR018968">
    <property type="entry name" value="Phasin"/>
</dbReference>
<organism evidence="2 3">
    <name type="scientific">Paraburkholderia sejongensis</name>
    <dbReference type="NCBI Taxonomy" id="2886946"/>
    <lineage>
        <taxon>Bacteria</taxon>
        <taxon>Pseudomonadati</taxon>
        <taxon>Pseudomonadota</taxon>
        <taxon>Betaproteobacteria</taxon>
        <taxon>Burkholderiales</taxon>
        <taxon>Burkholderiaceae</taxon>
        <taxon>Paraburkholderia</taxon>
    </lineage>
</organism>
<comment type="caution">
    <text evidence="2">The sequence shown here is derived from an EMBL/GenBank/DDBJ whole genome shotgun (WGS) entry which is preliminary data.</text>
</comment>
<evidence type="ECO:0000313" key="2">
    <source>
        <dbReference type="EMBL" id="MCC8392202.1"/>
    </source>
</evidence>
<gene>
    <name evidence="2" type="primary">phaP</name>
    <name evidence="2" type="ORF">LJ656_06335</name>
</gene>
<dbReference type="NCBIfam" id="TIGR01841">
    <property type="entry name" value="phasin"/>
    <property type="match status" value="1"/>
</dbReference>
<reference evidence="2 3" key="1">
    <citation type="submission" date="2021-11" db="EMBL/GenBank/DDBJ databases">
        <authorList>
            <person name="Oh E.-T."/>
            <person name="Kim S.-B."/>
        </authorList>
    </citation>
    <scope>NUCLEOTIDE SEQUENCE [LARGE SCALE GENOMIC DNA]</scope>
    <source>
        <strain evidence="2 3">MMS20-SJTR3</strain>
    </source>
</reference>
<proteinExistence type="predicted"/>
<sequence>MSVPMTEQFDRLHSGSVFTAFSLAQQAFKGFEELVRLNLHAAKQALPGSEDAQRLADKTPFDLWIEQANRVQPLTEALLEYHRQTSDISARTSAAILAIFDAGFEQQQEKLREVVEGFARNAPAGSEAAVSVMKSAVSFGSVGIDTIRKSAAQAIAMAQQGQAAVHSAG</sequence>
<name>A0ABS8JQV7_9BURK</name>
<dbReference type="InterPro" id="IPR010127">
    <property type="entry name" value="Phasin_subfam-1"/>
</dbReference>
<evidence type="ECO:0000313" key="3">
    <source>
        <dbReference type="Proteomes" id="UP001431019"/>
    </source>
</evidence>
<keyword evidence="3" id="KW-1185">Reference proteome</keyword>
<evidence type="ECO:0000259" key="1">
    <source>
        <dbReference type="Pfam" id="PF09361"/>
    </source>
</evidence>
<dbReference type="Proteomes" id="UP001431019">
    <property type="component" value="Unassembled WGS sequence"/>
</dbReference>
<feature type="domain" description="Phasin" evidence="1">
    <location>
        <begin position="7"/>
        <end position="101"/>
    </location>
</feature>
<dbReference type="EMBL" id="JAJITD010000003">
    <property type="protein sequence ID" value="MCC8392202.1"/>
    <property type="molecule type" value="Genomic_DNA"/>
</dbReference>
<accession>A0ABS8JQV7</accession>
<protein>
    <submittedName>
        <fullName evidence="2">TIGR01841 family phasin</fullName>
    </submittedName>
</protein>